<dbReference type="eggNOG" id="COG0509">
    <property type="taxonomic scope" value="Bacteria"/>
</dbReference>
<dbReference type="InterPro" id="IPR011053">
    <property type="entry name" value="Single_hybrid_motif"/>
</dbReference>
<organism evidence="1">
    <name type="scientific">Solibacter usitatus (strain Ellin6076)</name>
    <dbReference type="NCBI Taxonomy" id="234267"/>
    <lineage>
        <taxon>Bacteria</taxon>
        <taxon>Pseudomonadati</taxon>
        <taxon>Acidobacteriota</taxon>
        <taxon>Terriglobia</taxon>
        <taxon>Bryobacterales</taxon>
        <taxon>Solibacteraceae</taxon>
        <taxon>Candidatus Solibacter</taxon>
    </lineage>
</organism>
<reference evidence="1" key="1">
    <citation type="submission" date="2006-10" db="EMBL/GenBank/DDBJ databases">
        <title>Complete sequence of Solibacter usitatus Ellin6076.</title>
        <authorList>
            <consortium name="US DOE Joint Genome Institute"/>
            <person name="Copeland A."/>
            <person name="Lucas S."/>
            <person name="Lapidus A."/>
            <person name="Barry K."/>
            <person name="Detter J.C."/>
            <person name="Glavina del Rio T."/>
            <person name="Hammon N."/>
            <person name="Israni S."/>
            <person name="Dalin E."/>
            <person name="Tice H."/>
            <person name="Pitluck S."/>
            <person name="Thompson L.S."/>
            <person name="Brettin T."/>
            <person name="Bruce D."/>
            <person name="Han C."/>
            <person name="Tapia R."/>
            <person name="Gilna P."/>
            <person name="Schmutz J."/>
            <person name="Larimer F."/>
            <person name="Land M."/>
            <person name="Hauser L."/>
            <person name="Kyrpides N."/>
            <person name="Mikhailova N."/>
            <person name="Janssen P.H."/>
            <person name="Kuske C.R."/>
            <person name="Richardson P."/>
        </authorList>
    </citation>
    <scope>NUCLEOTIDE SEQUENCE</scope>
    <source>
        <strain evidence="1">Ellin6076</strain>
    </source>
</reference>
<proteinExistence type="predicted"/>
<protein>
    <submittedName>
        <fullName evidence="1">Uncharacterized protein</fullName>
    </submittedName>
</protein>
<dbReference type="Gene3D" id="2.40.50.100">
    <property type="match status" value="1"/>
</dbReference>
<dbReference type="SUPFAM" id="SSF51230">
    <property type="entry name" value="Single hybrid motif"/>
    <property type="match status" value="1"/>
</dbReference>
<dbReference type="STRING" id="234267.Acid_0403"/>
<accession>Q02C01</accession>
<sequence precursor="true">MTCPFLKEAQVKYCLASAVRKLIPIASGGRAEEKCGSAAHATCPVYRTQAGELAGTGACPCLGESLMQYCGAAPVAKMVPYSESILSRCGNNRYRYCELYLAMANPGAVPTDQVDGIPIPADRRYSANHMWLDVDEDGLCHAGMDAFLSRALGPAERVSFVWQTGQHRATAVITVNGIDHDVVFPNPFLLTNCNLYLRTNPSPLTSDPYTGGWLFEGVATPETTEHLLQGAAARDWMEHEQHRINEFLQQLHDPNARFAADGGTFVHSLSRYLDRDQMLALFHEFFSPMRGKRDQS</sequence>
<dbReference type="HOGENOM" id="CLU_939751_0_0_0"/>
<dbReference type="OrthoDB" id="9796712at2"/>
<gene>
    <name evidence="1" type="ordered locus">Acid_0403</name>
</gene>
<dbReference type="InParanoid" id="Q02C01"/>
<dbReference type="KEGG" id="sus:Acid_0403"/>
<name>Q02C01_SOLUE</name>
<evidence type="ECO:0000313" key="1">
    <source>
        <dbReference type="EMBL" id="ABJ81415.1"/>
    </source>
</evidence>
<dbReference type="AlphaFoldDB" id="Q02C01"/>
<dbReference type="EMBL" id="CP000473">
    <property type="protein sequence ID" value="ABJ81415.1"/>
    <property type="molecule type" value="Genomic_DNA"/>
</dbReference>